<feature type="non-terminal residue" evidence="2">
    <location>
        <position position="47"/>
    </location>
</feature>
<keyword evidence="1" id="KW-1133">Transmembrane helix</keyword>
<proteinExistence type="predicted"/>
<keyword evidence="1" id="KW-0812">Transmembrane</keyword>
<keyword evidence="1" id="KW-0472">Membrane</keyword>
<comment type="caution">
    <text evidence="2">The sequence shown here is derived from an EMBL/GenBank/DDBJ whole genome shotgun (WGS) entry which is preliminary data.</text>
</comment>
<evidence type="ECO:0000313" key="2">
    <source>
        <dbReference type="EMBL" id="GAG22320.1"/>
    </source>
</evidence>
<dbReference type="EMBL" id="BARS01035772">
    <property type="protein sequence ID" value="GAG22320.1"/>
    <property type="molecule type" value="Genomic_DNA"/>
</dbReference>
<sequence length="47" mass="5094">MAGRQLWSGRSRAVWVWVIVIAAIAGGTYLGTLGNGFAFDDWLVVVI</sequence>
<gene>
    <name evidence="2" type="ORF">S01H1_55074</name>
</gene>
<reference evidence="2" key="1">
    <citation type="journal article" date="2014" name="Front. Microbiol.">
        <title>High frequency of phylogenetically diverse reductive dehalogenase-homologous genes in deep subseafloor sedimentary metagenomes.</title>
        <authorList>
            <person name="Kawai M."/>
            <person name="Futagami T."/>
            <person name="Toyoda A."/>
            <person name="Takaki Y."/>
            <person name="Nishi S."/>
            <person name="Hori S."/>
            <person name="Arai W."/>
            <person name="Tsubouchi T."/>
            <person name="Morono Y."/>
            <person name="Uchiyama I."/>
            <person name="Ito T."/>
            <person name="Fujiyama A."/>
            <person name="Inagaki F."/>
            <person name="Takami H."/>
        </authorList>
    </citation>
    <scope>NUCLEOTIDE SEQUENCE</scope>
    <source>
        <strain evidence="2">Expedition CK06-06</strain>
    </source>
</reference>
<dbReference type="AlphaFoldDB" id="X0VVJ8"/>
<protein>
    <submittedName>
        <fullName evidence="2">Uncharacterized protein</fullName>
    </submittedName>
</protein>
<evidence type="ECO:0000256" key="1">
    <source>
        <dbReference type="SAM" id="Phobius"/>
    </source>
</evidence>
<name>X0VVJ8_9ZZZZ</name>
<accession>X0VVJ8</accession>
<organism evidence="2">
    <name type="scientific">marine sediment metagenome</name>
    <dbReference type="NCBI Taxonomy" id="412755"/>
    <lineage>
        <taxon>unclassified sequences</taxon>
        <taxon>metagenomes</taxon>
        <taxon>ecological metagenomes</taxon>
    </lineage>
</organism>
<feature type="transmembrane region" description="Helical" evidence="1">
    <location>
        <begin position="12"/>
        <end position="32"/>
    </location>
</feature>